<dbReference type="Gene3D" id="1.50.10.10">
    <property type="match status" value="1"/>
</dbReference>
<accession>A0A510UV43</accession>
<dbReference type="Proteomes" id="UP000321386">
    <property type="component" value="Unassembled WGS sequence"/>
</dbReference>
<dbReference type="EMBL" id="BJUA01000010">
    <property type="protein sequence ID" value="GEK18554.1"/>
    <property type="molecule type" value="Genomic_DNA"/>
</dbReference>
<evidence type="ECO:0008006" key="4">
    <source>
        <dbReference type="Google" id="ProtNLM"/>
    </source>
</evidence>
<dbReference type="AlphaFoldDB" id="A0A510UV43"/>
<reference evidence="2 3" key="1">
    <citation type="submission" date="2019-07" db="EMBL/GenBank/DDBJ databases">
        <title>Whole genome shotgun sequence of Cellulomonas persica NBRC 101101.</title>
        <authorList>
            <person name="Hosoyama A."/>
            <person name="Uohara A."/>
            <person name="Ohji S."/>
            <person name="Ichikawa N."/>
        </authorList>
    </citation>
    <scope>NUCLEOTIDE SEQUENCE [LARGE SCALE GENOMIC DNA]</scope>
    <source>
        <strain evidence="2 3">NBRC 101101</strain>
    </source>
</reference>
<dbReference type="GO" id="GO:0005975">
    <property type="term" value="P:carbohydrate metabolic process"/>
    <property type="evidence" value="ECO:0007669"/>
    <property type="project" value="InterPro"/>
</dbReference>
<protein>
    <recommendedName>
        <fullName evidence="4">Glycoside hydrolase family 15</fullName>
    </recommendedName>
</protein>
<dbReference type="InterPro" id="IPR008928">
    <property type="entry name" value="6-hairpin_glycosidase_sf"/>
</dbReference>
<evidence type="ECO:0000256" key="1">
    <source>
        <dbReference type="SAM" id="MobiDB-lite"/>
    </source>
</evidence>
<name>A0A510UV43_9CELL</name>
<dbReference type="InterPro" id="IPR012341">
    <property type="entry name" value="6hp_glycosidase-like_sf"/>
</dbReference>
<dbReference type="SUPFAM" id="SSF48208">
    <property type="entry name" value="Six-hairpin glycosidases"/>
    <property type="match status" value="1"/>
</dbReference>
<dbReference type="PANTHER" id="PTHR31616:SF0">
    <property type="entry name" value="GLUCAN 1,4-ALPHA-GLUCOSIDASE"/>
    <property type="match status" value="1"/>
</dbReference>
<organism evidence="2 3">
    <name type="scientific">Cellulomonas persica</name>
    <dbReference type="NCBI Taxonomy" id="76861"/>
    <lineage>
        <taxon>Bacteria</taxon>
        <taxon>Bacillati</taxon>
        <taxon>Actinomycetota</taxon>
        <taxon>Actinomycetes</taxon>
        <taxon>Micrococcales</taxon>
        <taxon>Cellulomonadaceae</taxon>
        <taxon>Cellulomonas</taxon>
    </lineage>
</organism>
<evidence type="ECO:0000313" key="3">
    <source>
        <dbReference type="Proteomes" id="UP000321386"/>
    </source>
</evidence>
<feature type="region of interest" description="Disordered" evidence="1">
    <location>
        <begin position="187"/>
        <end position="207"/>
    </location>
</feature>
<dbReference type="PANTHER" id="PTHR31616">
    <property type="entry name" value="TREHALASE"/>
    <property type="match status" value="1"/>
</dbReference>
<evidence type="ECO:0000313" key="2">
    <source>
        <dbReference type="EMBL" id="GEK18554.1"/>
    </source>
</evidence>
<dbReference type="GO" id="GO:0004553">
    <property type="term" value="F:hydrolase activity, hydrolyzing O-glycosyl compounds"/>
    <property type="evidence" value="ECO:0007669"/>
    <property type="project" value="TreeGrafter"/>
</dbReference>
<sequence>MLLATGSILAAMLPVGVQVGSARPAAAVDAPELAYAVVPLYQEGVAVTPDGAVVAVPTGTRPAYLDGSRVLDPALTNFDAILDGGDAVHGTREAARLAQVQRDWLASGRIPGVGGPYEDLARSALLDLHTLLLPGGAMVAGWEDRWRYVWPRDAAFVAVAFARTGHVDSALQVLDFLARTQHDDGGFEARYLPDGSGPPDDRTPQTDGQGWAMWAAGLVLDELPAGPTRTAVAMRLAPLVQRAVDGTTTLLTQTGLPPASPDYWERDEDQLTLGTVAPLVAGLEQATKVLTVAGDTERADLARATALATRTATIRTFGGNGFTRYADGPHRDAAAAFVLRPFWQLPATGGRAAWLASVDEMRRPVGLAPAGEWRQDGVTWTPQTSLYAWVAAEQGDDDRALALLSALDSHRTLTGSVPEKVLADGRPAAVAPLSWSSACALLALDALDS</sequence>
<gene>
    <name evidence="2" type="ORF">CPE01_22870</name>
</gene>
<proteinExistence type="predicted"/>
<comment type="caution">
    <text evidence="2">The sequence shown here is derived from an EMBL/GenBank/DDBJ whole genome shotgun (WGS) entry which is preliminary data.</text>
</comment>
<keyword evidence="3" id="KW-1185">Reference proteome</keyword>